<comment type="caution">
    <text evidence="5">The sequence shown here is derived from an EMBL/GenBank/DDBJ whole genome shotgun (WGS) entry which is preliminary data.</text>
</comment>
<dbReference type="Proteomes" id="UP001320898">
    <property type="component" value="Unassembled WGS sequence"/>
</dbReference>
<evidence type="ECO:0000256" key="2">
    <source>
        <dbReference type="ARBA" id="ARBA00022679"/>
    </source>
</evidence>
<organism evidence="5 6">
    <name type="scientific">Microbaculum marinisediminis</name>
    <dbReference type="NCBI Taxonomy" id="2931392"/>
    <lineage>
        <taxon>Bacteria</taxon>
        <taxon>Pseudomonadati</taxon>
        <taxon>Pseudomonadota</taxon>
        <taxon>Alphaproteobacteria</taxon>
        <taxon>Hyphomicrobiales</taxon>
        <taxon>Tepidamorphaceae</taxon>
        <taxon>Microbaculum</taxon>
    </lineage>
</organism>
<dbReference type="InterPro" id="IPR051016">
    <property type="entry name" value="Diverse_Substrate_AcTransf"/>
</dbReference>
<sequence length="171" mass="19337">MPKTDRSGRDGRIAIRPAWPGEAGLVLSFIRELAEFEKLGHEVTASEQRIDRALFGPMPRAYCDIAEWEGEPAGFALWFYNFSTFRGQHGIYLEDLFVKPGFRGKGIGKALLARLARRCVEEGLGRLEWWVLDWNEAAIDVYRSLGAEAMDEWTVFRLSGEALDRLAGQAE</sequence>
<protein>
    <submittedName>
        <fullName evidence="5">GNAT family N-acetyltransferase</fullName>
    </submittedName>
</protein>
<dbReference type="GO" id="GO:0008080">
    <property type="term" value="F:N-acetyltransferase activity"/>
    <property type="evidence" value="ECO:0007669"/>
    <property type="project" value="UniProtKB-ARBA"/>
</dbReference>
<name>A0AAW5QX68_9HYPH</name>
<dbReference type="EMBL" id="JALIDZ010000005">
    <property type="protein sequence ID" value="MCT8972651.1"/>
    <property type="molecule type" value="Genomic_DNA"/>
</dbReference>
<dbReference type="InterPro" id="IPR000182">
    <property type="entry name" value="GNAT_dom"/>
</dbReference>
<keyword evidence="6" id="KW-1185">Reference proteome</keyword>
<dbReference type="PROSITE" id="PS51186">
    <property type="entry name" value="GNAT"/>
    <property type="match status" value="1"/>
</dbReference>
<evidence type="ECO:0000313" key="5">
    <source>
        <dbReference type="EMBL" id="MCT8972651.1"/>
    </source>
</evidence>
<dbReference type="InterPro" id="IPR016181">
    <property type="entry name" value="Acyl_CoA_acyltransferase"/>
</dbReference>
<evidence type="ECO:0000256" key="3">
    <source>
        <dbReference type="ARBA" id="ARBA00023315"/>
    </source>
</evidence>
<evidence type="ECO:0000313" key="6">
    <source>
        <dbReference type="Proteomes" id="UP001320898"/>
    </source>
</evidence>
<keyword evidence="3" id="KW-0012">Acyltransferase</keyword>
<dbReference type="RefSeq" id="WP_261616228.1">
    <property type="nucleotide sequence ID" value="NZ_JALIDZ010000005.1"/>
</dbReference>
<feature type="domain" description="N-acetyltransferase" evidence="4">
    <location>
        <begin position="13"/>
        <end position="169"/>
    </location>
</feature>
<keyword evidence="2" id="KW-0808">Transferase</keyword>
<accession>A0AAW5QX68</accession>
<gene>
    <name evidence="5" type="ORF">MUB46_12365</name>
</gene>
<comment type="similarity">
    <text evidence="1">Belongs to the acetyltransferase family.</text>
</comment>
<dbReference type="Gene3D" id="3.40.630.30">
    <property type="match status" value="1"/>
</dbReference>
<dbReference type="FunFam" id="3.40.630.30:FF:000064">
    <property type="entry name" value="GNAT family acetyltransferase"/>
    <property type="match status" value="1"/>
</dbReference>
<reference evidence="5 6" key="1">
    <citation type="submission" date="2022-04" db="EMBL/GenBank/DDBJ databases">
        <authorList>
            <person name="Ye Y.-Q."/>
            <person name="Du Z.-J."/>
        </authorList>
    </citation>
    <scope>NUCLEOTIDE SEQUENCE [LARGE SCALE GENOMIC DNA]</scope>
    <source>
        <strain evidence="5 6">A6E488</strain>
    </source>
</reference>
<dbReference type="CDD" id="cd04301">
    <property type="entry name" value="NAT_SF"/>
    <property type="match status" value="1"/>
</dbReference>
<evidence type="ECO:0000256" key="1">
    <source>
        <dbReference type="ARBA" id="ARBA00008694"/>
    </source>
</evidence>
<proteinExistence type="inferred from homology"/>
<evidence type="ECO:0000259" key="4">
    <source>
        <dbReference type="PROSITE" id="PS51186"/>
    </source>
</evidence>
<dbReference type="Pfam" id="PF00583">
    <property type="entry name" value="Acetyltransf_1"/>
    <property type="match status" value="1"/>
</dbReference>
<dbReference type="AlphaFoldDB" id="A0AAW5QX68"/>
<dbReference type="PANTHER" id="PTHR10545">
    <property type="entry name" value="DIAMINE N-ACETYLTRANSFERASE"/>
    <property type="match status" value="1"/>
</dbReference>
<dbReference type="SUPFAM" id="SSF55729">
    <property type="entry name" value="Acyl-CoA N-acyltransferases (Nat)"/>
    <property type="match status" value="1"/>
</dbReference>
<dbReference type="PANTHER" id="PTHR10545:SF29">
    <property type="entry name" value="GH14572P-RELATED"/>
    <property type="match status" value="1"/>
</dbReference>